<comment type="caution">
    <text evidence="2">The sequence shown here is derived from an EMBL/GenBank/DDBJ whole genome shotgun (WGS) entry which is preliminary data.</text>
</comment>
<dbReference type="Pfam" id="PF08241">
    <property type="entry name" value="Methyltransf_11"/>
    <property type="match status" value="1"/>
</dbReference>
<organism evidence="2 3">
    <name type="scientific">Clavelina lepadiformis</name>
    <name type="common">Light-bulb sea squirt</name>
    <name type="synonym">Ascidia lepadiformis</name>
    <dbReference type="NCBI Taxonomy" id="159417"/>
    <lineage>
        <taxon>Eukaryota</taxon>
        <taxon>Metazoa</taxon>
        <taxon>Chordata</taxon>
        <taxon>Tunicata</taxon>
        <taxon>Ascidiacea</taxon>
        <taxon>Aplousobranchia</taxon>
        <taxon>Clavelinidae</taxon>
        <taxon>Clavelina</taxon>
    </lineage>
</organism>
<dbReference type="InterPro" id="IPR013216">
    <property type="entry name" value="Methyltransf_11"/>
</dbReference>
<dbReference type="EMBL" id="CAWYQH010000013">
    <property type="protein sequence ID" value="CAK8674415.1"/>
    <property type="molecule type" value="Genomic_DNA"/>
</dbReference>
<dbReference type="PANTHER" id="PTHR43591:SF110">
    <property type="entry name" value="RHODANESE DOMAIN-CONTAINING PROTEIN"/>
    <property type="match status" value="1"/>
</dbReference>
<evidence type="ECO:0000313" key="3">
    <source>
        <dbReference type="Proteomes" id="UP001642483"/>
    </source>
</evidence>
<proteinExistence type="predicted"/>
<gene>
    <name evidence="2" type="ORF">CVLEPA_LOCUS4116</name>
</gene>
<protein>
    <recommendedName>
        <fullName evidence="1">Methyltransferase type 11 domain-containing protein</fullName>
    </recommendedName>
</protein>
<accession>A0ABP0F7K1</accession>
<feature type="domain" description="Methyltransferase type 11" evidence="1">
    <location>
        <begin position="77"/>
        <end position="173"/>
    </location>
</feature>
<sequence length="235" mass="26134">MTSGVNIPHNKELFFLEFVSALTDDVESNKNVYNKIADEYDDLARNVHFHSANHLARLCMDNLTESMKKNLDNCRVLDVAAGTGLFAEGLRAAGFTGRLDGVEGANGMCEIAREKGIYSDLRNGLITLENPLSFDDDSYDVVVVSTALTPGHVPDECLFDCIRVLKSGGLLIFNTFLLATTDPSGVKLKSTQRVVKKIEDDGLCKRVVELDDKMFDLDHQYHKVSKNVLHCYQKN</sequence>
<dbReference type="Gene3D" id="3.40.50.150">
    <property type="entry name" value="Vaccinia Virus protein VP39"/>
    <property type="match status" value="1"/>
</dbReference>
<name>A0ABP0F7K1_CLALP</name>
<evidence type="ECO:0000259" key="1">
    <source>
        <dbReference type="Pfam" id="PF08241"/>
    </source>
</evidence>
<dbReference type="PANTHER" id="PTHR43591">
    <property type="entry name" value="METHYLTRANSFERASE"/>
    <property type="match status" value="1"/>
</dbReference>
<dbReference type="SUPFAM" id="SSF53335">
    <property type="entry name" value="S-adenosyl-L-methionine-dependent methyltransferases"/>
    <property type="match status" value="1"/>
</dbReference>
<dbReference type="InterPro" id="IPR029063">
    <property type="entry name" value="SAM-dependent_MTases_sf"/>
</dbReference>
<reference evidence="2 3" key="1">
    <citation type="submission" date="2024-02" db="EMBL/GenBank/DDBJ databases">
        <authorList>
            <person name="Daric V."/>
            <person name="Darras S."/>
        </authorList>
    </citation>
    <scope>NUCLEOTIDE SEQUENCE [LARGE SCALE GENOMIC DNA]</scope>
</reference>
<evidence type="ECO:0000313" key="2">
    <source>
        <dbReference type="EMBL" id="CAK8674415.1"/>
    </source>
</evidence>
<dbReference type="Proteomes" id="UP001642483">
    <property type="component" value="Unassembled WGS sequence"/>
</dbReference>
<keyword evidence="3" id="KW-1185">Reference proteome</keyword>